<accession>A0A1I3VTN4</accession>
<keyword evidence="4" id="KW-1185">Reference proteome</keyword>
<evidence type="ECO:0000313" key="4">
    <source>
        <dbReference type="Proteomes" id="UP000198635"/>
    </source>
</evidence>
<dbReference type="STRING" id="52560.SAMN04488082_11148"/>
<dbReference type="Proteomes" id="UP000198635">
    <property type="component" value="Unassembled WGS sequence"/>
</dbReference>
<feature type="signal peptide" evidence="2">
    <location>
        <begin position="1"/>
        <end position="26"/>
    </location>
</feature>
<protein>
    <recommendedName>
        <fullName evidence="5">General secretion pathway protein C</fullName>
    </recommendedName>
</protein>
<evidence type="ECO:0000313" key="3">
    <source>
        <dbReference type="EMBL" id="SFJ98768.1"/>
    </source>
</evidence>
<gene>
    <name evidence="3" type="ORF">SAMN04488082_11148</name>
</gene>
<feature type="chain" id="PRO_5011612708" description="General secretion pathway protein C" evidence="2">
    <location>
        <begin position="27"/>
        <end position="206"/>
    </location>
</feature>
<name>A0A1I3VTN4_9BACT</name>
<evidence type="ECO:0008006" key="5">
    <source>
        <dbReference type="Google" id="ProtNLM"/>
    </source>
</evidence>
<evidence type="ECO:0000256" key="1">
    <source>
        <dbReference type="SAM" id="MobiDB-lite"/>
    </source>
</evidence>
<dbReference type="RefSeq" id="WP_092375564.1">
    <property type="nucleotide sequence ID" value="NZ_FORX01000011.1"/>
</dbReference>
<organism evidence="3 4">
    <name type="scientific">Desulfomicrobium apsheronum</name>
    <dbReference type="NCBI Taxonomy" id="52560"/>
    <lineage>
        <taxon>Bacteria</taxon>
        <taxon>Pseudomonadati</taxon>
        <taxon>Thermodesulfobacteriota</taxon>
        <taxon>Desulfovibrionia</taxon>
        <taxon>Desulfovibrionales</taxon>
        <taxon>Desulfomicrobiaceae</taxon>
        <taxon>Desulfomicrobium</taxon>
    </lineage>
</organism>
<sequence length="206" mass="22110">MHPHLFSLTGRLALFALVCCALTVVAAWSVVDTVNQGRALRPQIQDIQPASLPEPEAMTSLLDAASWTNGKASKPAVRQVDPTLLGTRGGQRDQTRLGMILHNTQTPVAMIDGRVVRKGEVLPDGRIVQDITAHGVILLTPDKAELVVWTPPLEVRLEKPSQGGPKASADKRAAGATLDPDLDSLEVKPGQVMQLLRQFASPNPTN</sequence>
<proteinExistence type="predicted"/>
<reference evidence="4" key="1">
    <citation type="submission" date="2016-10" db="EMBL/GenBank/DDBJ databases">
        <authorList>
            <person name="Varghese N."/>
            <person name="Submissions S."/>
        </authorList>
    </citation>
    <scope>NUCLEOTIDE SEQUENCE [LARGE SCALE GENOMIC DNA]</scope>
    <source>
        <strain evidence="4">DSM 5918</strain>
    </source>
</reference>
<feature type="region of interest" description="Disordered" evidence="1">
    <location>
        <begin position="158"/>
        <end position="184"/>
    </location>
</feature>
<keyword evidence="2" id="KW-0732">Signal</keyword>
<evidence type="ECO:0000256" key="2">
    <source>
        <dbReference type="SAM" id="SignalP"/>
    </source>
</evidence>
<dbReference type="EMBL" id="FORX01000011">
    <property type="protein sequence ID" value="SFJ98768.1"/>
    <property type="molecule type" value="Genomic_DNA"/>
</dbReference>
<dbReference type="AlphaFoldDB" id="A0A1I3VTN4"/>
<dbReference type="OrthoDB" id="10016488at2"/>